<protein>
    <submittedName>
        <fullName evidence="4">Acyl carrier protein phosphodiesterase</fullName>
    </submittedName>
</protein>
<dbReference type="EMBL" id="CP101751">
    <property type="protein sequence ID" value="UUC44261.1"/>
    <property type="molecule type" value="Genomic_DNA"/>
</dbReference>
<dbReference type="PANTHER" id="PTHR38764">
    <property type="entry name" value="ACYL CARRIER PROTEIN PHOSPHODIESTERASE"/>
    <property type="match status" value="1"/>
</dbReference>
<dbReference type="PANTHER" id="PTHR38764:SF1">
    <property type="entry name" value="ACYL CARRIER PROTEIN PHOSPHODIESTERASE"/>
    <property type="match status" value="1"/>
</dbReference>
<evidence type="ECO:0000313" key="5">
    <source>
        <dbReference type="Proteomes" id="UP001059844"/>
    </source>
</evidence>
<dbReference type="InterPro" id="IPR007431">
    <property type="entry name" value="ACP_PD"/>
</dbReference>
<dbReference type="Pfam" id="PF04336">
    <property type="entry name" value="ACP_PD"/>
    <property type="match status" value="1"/>
</dbReference>
<organism evidence="4 5">
    <name type="scientific">Flavobacterium cerinum</name>
    <dbReference type="NCBI Taxonomy" id="2502784"/>
    <lineage>
        <taxon>Bacteria</taxon>
        <taxon>Pseudomonadati</taxon>
        <taxon>Bacteroidota</taxon>
        <taxon>Flavobacteriia</taxon>
        <taxon>Flavobacteriales</taxon>
        <taxon>Flavobacteriaceae</taxon>
        <taxon>Flavobacterium</taxon>
    </lineage>
</organism>
<proteinExistence type="predicted"/>
<keyword evidence="1" id="KW-0444">Lipid biosynthesis</keyword>
<evidence type="ECO:0000256" key="3">
    <source>
        <dbReference type="ARBA" id="ARBA00023098"/>
    </source>
</evidence>
<evidence type="ECO:0000256" key="1">
    <source>
        <dbReference type="ARBA" id="ARBA00022516"/>
    </source>
</evidence>
<dbReference type="RefSeq" id="WP_256549934.1">
    <property type="nucleotide sequence ID" value="NZ_CP101751.1"/>
</dbReference>
<dbReference type="Proteomes" id="UP001059844">
    <property type="component" value="Chromosome"/>
</dbReference>
<accession>A0ABY5IPP9</accession>
<reference evidence="4" key="1">
    <citation type="submission" date="2022-07" db="EMBL/GenBank/DDBJ databases">
        <title>Isolation, identification, and degradation of a PFOSA degrading strain from sewage treatment plant.</title>
        <authorList>
            <person name="Zhang L."/>
            <person name="Huo Y."/>
        </authorList>
    </citation>
    <scope>NUCLEOTIDE SEQUENCE</scope>
    <source>
        <strain evidence="4">C1</strain>
    </source>
</reference>
<evidence type="ECO:0000313" key="4">
    <source>
        <dbReference type="EMBL" id="UUC44261.1"/>
    </source>
</evidence>
<evidence type="ECO:0000256" key="2">
    <source>
        <dbReference type="ARBA" id="ARBA00022801"/>
    </source>
</evidence>
<keyword evidence="3" id="KW-0443">Lipid metabolism</keyword>
<sequence length="202" mass="23927">MNFLAHIYLSGDNDLIKIGNFMADGIRGNDYRNFSPDIQKGILLHRAIDTFTDAHPIFRKSKHRLHEAYGHYSGVIMDVFYDHFLAKNWDRYSEVPLETYVSAFYSSLQENYDQLTEKTKGLMPYMIERNWLVSYAAVEGIGTILYQMDQRTKNRSRMQYSVRELQEYYINFEIEFSLFFEEIKQFATDKLAEITHDFSNES</sequence>
<name>A0ABY5IPP9_9FLAO</name>
<keyword evidence="5" id="KW-1185">Reference proteome</keyword>
<keyword evidence="2" id="KW-0378">Hydrolase</keyword>
<gene>
    <name evidence="4" type="ORF">NOX80_11520</name>
</gene>
<dbReference type="PIRSF" id="PIRSF011489">
    <property type="entry name" value="DUF479"/>
    <property type="match status" value="1"/>
</dbReference>